<evidence type="ECO:0000256" key="1">
    <source>
        <dbReference type="ARBA" id="ARBA00000085"/>
    </source>
</evidence>
<dbReference type="CDD" id="cd06225">
    <property type="entry name" value="HAMP"/>
    <property type="match status" value="1"/>
</dbReference>
<dbReference type="GO" id="GO:0016036">
    <property type="term" value="P:cellular response to phosphate starvation"/>
    <property type="evidence" value="ECO:0007669"/>
    <property type="project" value="TreeGrafter"/>
</dbReference>
<dbReference type="Pfam" id="PF02518">
    <property type="entry name" value="HATPase_c"/>
    <property type="match status" value="1"/>
</dbReference>
<comment type="caution">
    <text evidence="15">The sequence shown here is derived from an EMBL/GenBank/DDBJ whole genome shotgun (WGS) entry which is preliminary data.</text>
</comment>
<dbReference type="InterPro" id="IPR050351">
    <property type="entry name" value="BphY/WalK/GraS-like"/>
</dbReference>
<evidence type="ECO:0000256" key="10">
    <source>
        <dbReference type="ARBA" id="ARBA00023012"/>
    </source>
</evidence>
<keyword evidence="7" id="KW-0547">Nucleotide-binding</keyword>
<keyword evidence="12" id="KW-0812">Transmembrane</keyword>
<evidence type="ECO:0000256" key="2">
    <source>
        <dbReference type="ARBA" id="ARBA00004236"/>
    </source>
</evidence>
<accession>A0A2S4JRZ1</accession>
<dbReference type="PANTHER" id="PTHR45453">
    <property type="entry name" value="PHOSPHATE REGULON SENSOR PROTEIN PHOR"/>
    <property type="match status" value="1"/>
</dbReference>
<dbReference type="SMART" id="SM00388">
    <property type="entry name" value="HisKA"/>
    <property type="match status" value="1"/>
</dbReference>
<feature type="domain" description="Histidine kinase" evidence="13">
    <location>
        <begin position="370"/>
        <end position="587"/>
    </location>
</feature>
<dbReference type="GO" id="GO:0005524">
    <property type="term" value="F:ATP binding"/>
    <property type="evidence" value="ECO:0007669"/>
    <property type="project" value="UniProtKB-KW"/>
</dbReference>
<dbReference type="PROSITE" id="PS50885">
    <property type="entry name" value="HAMP"/>
    <property type="match status" value="1"/>
</dbReference>
<dbReference type="CDD" id="cd00075">
    <property type="entry name" value="HATPase"/>
    <property type="match status" value="1"/>
</dbReference>
<dbReference type="PANTHER" id="PTHR45453:SF1">
    <property type="entry name" value="PHOSPHATE REGULON SENSOR PROTEIN PHOR"/>
    <property type="match status" value="1"/>
</dbReference>
<dbReference type="FunFam" id="3.30.565.10:FF:000006">
    <property type="entry name" value="Sensor histidine kinase WalK"/>
    <property type="match status" value="1"/>
</dbReference>
<dbReference type="PROSITE" id="PS50109">
    <property type="entry name" value="HIS_KIN"/>
    <property type="match status" value="1"/>
</dbReference>
<dbReference type="GO" id="GO:0004721">
    <property type="term" value="F:phosphoprotein phosphatase activity"/>
    <property type="evidence" value="ECO:0007669"/>
    <property type="project" value="TreeGrafter"/>
</dbReference>
<name>A0A2S4JRZ1_9SPIO</name>
<keyword evidence="16" id="KW-1185">Reference proteome</keyword>
<evidence type="ECO:0000313" key="15">
    <source>
        <dbReference type="EMBL" id="POR02308.1"/>
    </source>
</evidence>
<dbReference type="GO" id="GO:0000155">
    <property type="term" value="F:phosphorelay sensor kinase activity"/>
    <property type="evidence" value="ECO:0007669"/>
    <property type="project" value="InterPro"/>
</dbReference>
<keyword evidence="12" id="KW-1133">Transmembrane helix</keyword>
<evidence type="ECO:0000313" key="16">
    <source>
        <dbReference type="Proteomes" id="UP000237350"/>
    </source>
</evidence>
<dbReference type="Gene3D" id="6.10.340.10">
    <property type="match status" value="1"/>
</dbReference>
<dbReference type="SUPFAM" id="SSF55785">
    <property type="entry name" value="PYP-like sensor domain (PAS domain)"/>
    <property type="match status" value="1"/>
</dbReference>
<dbReference type="Gene3D" id="1.10.287.130">
    <property type="match status" value="1"/>
</dbReference>
<dbReference type="InterPro" id="IPR036890">
    <property type="entry name" value="HATPase_C_sf"/>
</dbReference>
<dbReference type="SMART" id="SM00387">
    <property type="entry name" value="HATPase_c"/>
    <property type="match status" value="1"/>
</dbReference>
<dbReference type="InterPro" id="IPR036097">
    <property type="entry name" value="HisK_dim/P_sf"/>
</dbReference>
<dbReference type="PRINTS" id="PR00344">
    <property type="entry name" value="BCTRLSENSOR"/>
</dbReference>
<evidence type="ECO:0000256" key="11">
    <source>
        <dbReference type="ARBA" id="ARBA00023136"/>
    </source>
</evidence>
<feature type="transmembrane region" description="Helical" evidence="12">
    <location>
        <begin position="165"/>
        <end position="188"/>
    </location>
</feature>
<sequence>MRRSLFFYMYPAYLVAIVLAFGILSLIATRMFRSVLYQEKLQELHTIATLAGNAIPSPFTDQDQLRHFLQGTTVRLTIIAPDGTVLAESRKDPESLENHGDRREIIDAFQGSPGVSLRRSDTTGEPTLYVALPPPEQPLEIPGSPQPVFRAAASLAQLDLRLREIIAVLVPAVAGVLVATAIITAMIINRAQRPLRTIQEGARHFSRGNLTHRIEVRGPEEISLVATALNGMAERLAETIHRIEDQRNESEAVLTSMVEGVILVDANRNIRSMNIASQKLFRKEGVPCRGKHLLEHLQNPDLNYFAEEVLKTGEYAEATITLPKAPPVHVQVHGTLLRRQDDRGPRVLLVLNDITRLKQLEAMRRDFVANVSHELKTPVTAILGFVETLLDEVPHGTDHTRQFLNIIGKHANRLNLIIEDLLALSRLESQEGMIEPVRFSLERIVERVFEGYRDQARRKDIDLRVHYDGHAQACGAANLLEQALNNLVENAIKYSEPGGEVAIIVENRDREMRLQVRDTGQGIPQEDVPRIFERFFRVDRARSRELGGTGLGLAIVKHIVLAHRGDITVDTREGSGSTFTLRIPQDQ</sequence>
<comment type="subcellular location">
    <subcellularLocation>
        <location evidence="2">Cell membrane</location>
    </subcellularLocation>
</comment>
<keyword evidence="8" id="KW-0418">Kinase</keyword>
<dbReference type="InterPro" id="IPR000014">
    <property type="entry name" value="PAS"/>
</dbReference>
<feature type="transmembrane region" description="Helical" evidence="12">
    <location>
        <begin position="6"/>
        <end position="28"/>
    </location>
</feature>
<organism evidence="15 16">
    <name type="scientific">Alkalispirochaeta sphaeroplastigenens</name>
    <dbReference type="NCBI Taxonomy" id="1187066"/>
    <lineage>
        <taxon>Bacteria</taxon>
        <taxon>Pseudomonadati</taxon>
        <taxon>Spirochaetota</taxon>
        <taxon>Spirochaetia</taxon>
        <taxon>Spirochaetales</taxon>
        <taxon>Spirochaetaceae</taxon>
        <taxon>Alkalispirochaeta</taxon>
    </lineage>
</organism>
<reference evidence="16" key="1">
    <citation type="submission" date="2015-12" db="EMBL/GenBank/DDBJ databases">
        <authorList>
            <person name="Lodha T.D."/>
            <person name="Chintalapati S."/>
            <person name="Chintalapati V.R."/>
            <person name="Sravanthi T."/>
        </authorList>
    </citation>
    <scope>NUCLEOTIDE SEQUENCE [LARGE SCALE GENOMIC DNA]</scope>
    <source>
        <strain evidence="16">JC133</strain>
    </source>
</reference>
<evidence type="ECO:0000256" key="12">
    <source>
        <dbReference type="SAM" id="Phobius"/>
    </source>
</evidence>
<evidence type="ECO:0000256" key="3">
    <source>
        <dbReference type="ARBA" id="ARBA00012438"/>
    </source>
</evidence>
<evidence type="ECO:0000256" key="9">
    <source>
        <dbReference type="ARBA" id="ARBA00022840"/>
    </source>
</evidence>
<dbReference type="SUPFAM" id="SSF158472">
    <property type="entry name" value="HAMP domain-like"/>
    <property type="match status" value="1"/>
</dbReference>
<dbReference type="SUPFAM" id="SSF55874">
    <property type="entry name" value="ATPase domain of HSP90 chaperone/DNA topoisomerase II/histidine kinase"/>
    <property type="match status" value="1"/>
</dbReference>
<keyword evidence="4" id="KW-1003">Cell membrane</keyword>
<protein>
    <recommendedName>
        <fullName evidence="3">histidine kinase</fullName>
        <ecNumber evidence="3">2.7.13.3</ecNumber>
    </recommendedName>
</protein>
<evidence type="ECO:0000259" key="13">
    <source>
        <dbReference type="PROSITE" id="PS50109"/>
    </source>
</evidence>
<dbReference type="OrthoDB" id="9813151at2"/>
<keyword evidence="9" id="KW-0067">ATP-binding</keyword>
<dbReference type="CDD" id="cd00082">
    <property type="entry name" value="HisKA"/>
    <property type="match status" value="1"/>
</dbReference>
<dbReference type="InterPro" id="IPR003661">
    <property type="entry name" value="HisK_dim/P_dom"/>
</dbReference>
<keyword evidence="11 12" id="KW-0472">Membrane</keyword>
<dbReference type="Proteomes" id="UP000237350">
    <property type="component" value="Unassembled WGS sequence"/>
</dbReference>
<dbReference type="InterPro" id="IPR005467">
    <property type="entry name" value="His_kinase_dom"/>
</dbReference>
<feature type="domain" description="HAMP" evidence="14">
    <location>
        <begin position="189"/>
        <end position="241"/>
    </location>
</feature>
<dbReference type="GO" id="GO:0006355">
    <property type="term" value="P:regulation of DNA-templated transcription"/>
    <property type="evidence" value="ECO:0007669"/>
    <property type="project" value="InterPro"/>
</dbReference>
<dbReference type="InterPro" id="IPR013767">
    <property type="entry name" value="PAS_fold"/>
</dbReference>
<dbReference type="EMBL" id="LPWH01000062">
    <property type="protein sequence ID" value="POR02308.1"/>
    <property type="molecule type" value="Genomic_DNA"/>
</dbReference>
<gene>
    <name evidence="15" type="ORF">AU468_06890</name>
</gene>
<dbReference type="SUPFAM" id="SSF47384">
    <property type="entry name" value="Homodimeric domain of signal transducing histidine kinase"/>
    <property type="match status" value="1"/>
</dbReference>
<dbReference type="AlphaFoldDB" id="A0A2S4JRZ1"/>
<comment type="catalytic activity">
    <reaction evidence="1">
        <text>ATP + protein L-histidine = ADP + protein N-phospho-L-histidine.</text>
        <dbReference type="EC" id="2.7.13.3"/>
    </reaction>
</comment>
<dbReference type="Pfam" id="PF00672">
    <property type="entry name" value="HAMP"/>
    <property type="match status" value="1"/>
</dbReference>
<evidence type="ECO:0000256" key="4">
    <source>
        <dbReference type="ARBA" id="ARBA00022475"/>
    </source>
</evidence>
<dbReference type="RefSeq" id="WP_103680070.1">
    <property type="nucleotide sequence ID" value="NZ_LPWH01000062.1"/>
</dbReference>
<dbReference type="Gene3D" id="3.30.565.10">
    <property type="entry name" value="Histidine kinase-like ATPase, C-terminal domain"/>
    <property type="match status" value="1"/>
</dbReference>
<dbReference type="Pfam" id="PF00989">
    <property type="entry name" value="PAS"/>
    <property type="match status" value="1"/>
</dbReference>
<evidence type="ECO:0000256" key="7">
    <source>
        <dbReference type="ARBA" id="ARBA00022741"/>
    </source>
</evidence>
<dbReference type="EC" id="2.7.13.3" evidence="3"/>
<dbReference type="InterPro" id="IPR035965">
    <property type="entry name" value="PAS-like_dom_sf"/>
</dbReference>
<keyword evidence="6" id="KW-0808">Transferase</keyword>
<dbReference type="CDD" id="cd00130">
    <property type="entry name" value="PAS"/>
    <property type="match status" value="1"/>
</dbReference>
<dbReference type="InterPro" id="IPR003660">
    <property type="entry name" value="HAMP_dom"/>
</dbReference>
<dbReference type="FunFam" id="1.10.287.130:FF:000008">
    <property type="entry name" value="Two-component sensor histidine kinase"/>
    <property type="match status" value="1"/>
</dbReference>
<evidence type="ECO:0000256" key="5">
    <source>
        <dbReference type="ARBA" id="ARBA00022553"/>
    </source>
</evidence>
<dbReference type="InterPro" id="IPR003594">
    <property type="entry name" value="HATPase_dom"/>
</dbReference>
<dbReference type="SMART" id="SM00304">
    <property type="entry name" value="HAMP"/>
    <property type="match status" value="1"/>
</dbReference>
<proteinExistence type="predicted"/>
<evidence type="ECO:0000256" key="6">
    <source>
        <dbReference type="ARBA" id="ARBA00022679"/>
    </source>
</evidence>
<dbReference type="InterPro" id="IPR004358">
    <property type="entry name" value="Sig_transdc_His_kin-like_C"/>
</dbReference>
<dbReference type="GO" id="GO:0005886">
    <property type="term" value="C:plasma membrane"/>
    <property type="evidence" value="ECO:0007669"/>
    <property type="project" value="UniProtKB-SubCell"/>
</dbReference>
<evidence type="ECO:0000259" key="14">
    <source>
        <dbReference type="PROSITE" id="PS50885"/>
    </source>
</evidence>
<dbReference type="Pfam" id="PF00512">
    <property type="entry name" value="HisKA"/>
    <property type="match status" value="1"/>
</dbReference>
<evidence type="ECO:0000256" key="8">
    <source>
        <dbReference type="ARBA" id="ARBA00022777"/>
    </source>
</evidence>
<keyword evidence="5" id="KW-0597">Phosphoprotein</keyword>
<dbReference type="Gene3D" id="3.30.450.20">
    <property type="entry name" value="PAS domain"/>
    <property type="match status" value="1"/>
</dbReference>
<keyword evidence="10" id="KW-0902">Two-component regulatory system</keyword>